<feature type="compositionally biased region" description="Polar residues" evidence="1">
    <location>
        <begin position="355"/>
        <end position="383"/>
    </location>
</feature>
<feature type="compositionally biased region" description="Low complexity" evidence="1">
    <location>
        <begin position="600"/>
        <end position="622"/>
    </location>
</feature>
<organism evidence="3 4">
    <name type="scientific">Smittium culicis</name>
    <dbReference type="NCBI Taxonomy" id="133412"/>
    <lineage>
        <taxon>Eukaryota</taxon>
        <taxon>Fungi</taxon>
        <taxon>Fungi incertae sedis</taxon>
        <taxon>Zoopagomycota</taxon>
        <taxon>Kickxellomycotina</taxon>
        <taxon>Harpellomycetes</taxon>
        <taxon>Harpellales</taxon>
        <taxon>Legeriomycetaceae</taxon>
        <taxon>Smittium</taxon>
    </lineage>
</organism>
<feature type="region of interest" description="Disordered" evidence="1">
    <location>
        <begin position="42"/>
        <end position="70"/>
    </location>
</feature>
<feature type="chain" id="PRO_5012412976" evidence="2">
    <location>
        <begin position="22"/>
        <end position="632"/>
    </location>
</feature>
<protein>
    <submittedName>
        <fullName evidence="3">Uncharacterized protein</fullName>
    </submittedName>
</protein>
<feature type="compositionally biased region" description="Polar residues" evidence="1">
    <location>
        <begin position="489"/>
        <end position="587"/>
    </location>
</feature>
<feature type="compositionally biased region" description="Polar residues" evidence="1">
    <location>
        <begin position="253"/>
        <end position="263"/>
    </location>
</feature>
<evidence type="ECO:0000256" key="1">
    <source>
        <dbReference type="SAM" id="MobiDB-lite"/>
    </source>
</evidence>
<feature type="compositionally biased region" description="Polar residues" evidence="1">
    <location>
        <begin position="109"/>
        <end position="118"/>
    </location>
</feature>
<dbReference type="AlphaFoldDB" id="A0A1R1YHY7"/>
<accession>A0A1R1YHY7</accession>
<reference evidence="3 4" key="1">
    <citation type="submission" date="2017-01" db="EMBL/GenBank/DDBJ databases">
        <authorList>
            <person name="Mah S.A."/>
            <person name="Swanson W.J."/>
            <person name="Moy G.W."/>
            <person name="Vacquier V.D."/>
        </authorList>
    </citation>
    <scope>NUCLEOTIDE SEQUENCE [LARGE SCALE GENOMIC DNA]</scope>
    <source>
        <strain evidence="3 4">GSMNP</strain>
    </source>
</reference>
<sequence>MRSTFVFTNLSIALLVLSAQGFSLSDSYKSAKKSKEADTVYGDAGGNIPSHKADPKSAGNYRISEGQNKENSSSGYYIINAIKNQSQKIKRYISSQQKNYERSKKMSYNRGSVQSANHQTKEPKSGKARGVHGPISSKVSPGDEQSKAKERYGGSPGKKGINDNLIPEKPYKKAFHHSKRSELNGGYPADAKNSGYQNDIKGQDSTKQHTEYTNKINDSNESYKNKHISAQGHGKPQENLYPVYSGAHKAHTIKNNQENNNRALNKARKSNENNYRTEKSRQRYIKKRTAIAQEYLGSQQKVHMKDNKNHENKYNKYLKYSLRHKQQEKENRYNHRNQYNSKQNNGKVNKKLGSNGESDNYSSKSKNYQLYNNSETKNTVQRAQTDKKVARTKLYTPQKRQVSRVASNQSQVNNAAVNQNDKNELINSLAEILKQLESVLDSNVLEMLPGLGKVISDAKEAVESVKDSAVDALLTPTSNTVKKPKVGTASEQVDPSNKNAQVKNGNAQPVSGSLTPEKSNDITNSVINPKIQQSQQPTDSKVNAPLSINNSGSQNAKDTSTNLISPQIKESSNVQEQGPVKVTSNAPAAQRPLPGSNTKAPSALPSAGSANPASPAAPPSISDQPTEALPSA</sequence>
<keyword evidence="4" id="KW-1185">Reference proteome</keyword>
<feature type="region of interest" description="Disordered" evidence="1">
    <location>
        <begin position="326"/>
        <end position="385"/>
    </location>
</feature>
<evidence type="ECO:0000313" key="3">
    <source>
        <dbReference type="EMBL" id="OMJ26520.1"/>
    </source>
</evidence>
<comment type="caution">
    <text evidence="3">The sequence shown here is derived from an EMBL/GenBank/DDBJ whole genome shotgun (WGS) entry which is preliminary data.</text>
</comment>
<feature type="compositionally biased region" description="Basic and acidic residues" evidence="1">
    <location>
        <begin position="201"/>
        <end position="210"/>
    </location>
</feature>
<feature type="compositionally biased region" description="Basic and acidic residues" evidence="1">
    <location>
        <begin position="269"/>
        <end position="281"/>
    </location>
</feature>
<name>A0A1R1YHY7_9FUNG</name>
<feature type="compositionally biased region" description="Polar residues" evidence="1">
    <location>
        <begin position="336"/>
        <end position="347"/>
    </location>
</feature>
<feature type="region of interest" description="Disordered" evidence="1">
    <location>
        <begin position="479"/>
        <end position="632"/>
    </location>
</feature>
<dbReference type="Proteomes" id="UP000187283">
    <property type="component" value="Unassembled WGS sequence"/>
</dbReference>
<dbReference type="EMBL" id="LSSN01000010">
    <property type="protein sequence ID" value="OMJ26520.1"/>
    <property type="molecule type" value="Genomic_DNA"/>
</dbReference>
<evidence type="ECO:0000256" key="2">
    <source>
        <dbReference type="SAM" id="SignalP"/>
    </source>
</evidence>
<feature type="signal peptide" evidence="2">
    <location>
        <begin position="1"/>
        <end position="21"/>
    </location>
</feature>
<evidence type="ECO:0000313" key="4">
    <source>
        <dbReference type="Proteomes" id="UP000187283"/>
    </source>
</evidence>
<dbReference type="OrthoDB" id="10426930at2759"/>
<proteinExistence type="predicted"/>
<feature type="region of interest" description="Disordered" evidence="1">
    <location>
        <begin position="253"/>
        <end position="282"/>
    </location>
</feature>
<feature type="non-terminal residue" evidence="3">
    <location>
        <position position="632"/>
    </location>
</feature>
<feature type="region of interest" description="Disordered" evidence="1">
    <location>
        <begin position="93"/>
        <end position="210"/>
    </location>
</feature>
<gene>
    <name evidence="3" type="ORF">AYI70_g83</name>
</gene>
<keyword evidence="2" id="KW-0732">Signal</keyword>